<protein>
    <submittedName>
        <fullName evidence="2">Uncharacterized protein</fullName>
    </submittedName>
</protein>
<dbReference type="Proteomes" id="UP000750711">
    <property type="component" value="Unassembled WGS sequence"/>
</dbReference>
<feature type="region of interest" description="Disordered" evidence="1">
    <location>
        <begin position="179"/>
        <end position="253"/>
    </location>
</feature>
<evidence type="ECO:0000256" key="1">
    <source>
        <dbReference type="SAM" id="MobiDB-lite"/>
    </source>
</evidence>
<dbReference type="EMBL" id="JAGHQM010000409">
    <property type="protein sequence ID" value="KAH0562122.1"/>
    <property type="molecule type" value="Genomic_DNA"/>
</dbReference>
<feature type="compositionally biased region" description="Polar residues" evidence="1">
    <location>
        <begin position="18"/>
        <end position="35"/>
    </location>
</feature>
<dbReference type="SUPFAM" id="SSF57845">
    <property type="entry name" value="B-box zinc-binding domain"/>
    <property type="match status" value="1"/>
</dbReference>
<dbReference type="AlphaFoldDB" id="A0A9P8LDF0"/>
<feature type="compositionally biased region" description="Polar residues" evidence="1">
    <location>
        <begin position="222"/>
        <end position="235"/>
    </location>
</feature>
<feature type="compositionally biased region" description="Polar residues" evidence="1">
    <location>
        <begin position="54"/>
        <end position="67"/>
    </location>
</feature>
<gene>
    <name evidence="2" type="ORF">GP486_003182</name>
</gene>
<feature type="region of interest" description="Disordered" evidence="1">
    <location>
        <begin position="18"/>
        <end position="82"/>
    </location>
</feature>
<evidence type="ECO:0000313" key="3">
    <source>
        <dbReference type="Proteomes" id="UP000750711"/>
    </source>
</evidence>
<dbReference type="PANTHER" id="PTHR46603">
    <property type="entry name" value="ABSCISSION/NOCUT CHECKPOINT REGULATOR"/>
    <property type="match status" value="1"/>
</dbReference>
<feature type="compositionally biased region" description="Acidic residues" evidence="1">
    <location>
        <begin position="68"/>
        <end position="82"/>
    </location>
</feature>
<evidence type="ECO:0000313" key="2">
    <source>
        <dbReference type="EMBL" id="KAH0562122.1"/>
    </source>
</evidence>
<accession>A0A9P8LDF0</accession>
<proteinExistence type="predicted"/>
<reference evidence="2" key="1">
    <citation type="submission" date="2021-03" db="EMBL/GenBank/DDBJ databases">
        <title>Comparative genomics and phylogenomic investigation of the class Geoglossomycetes provide insights into ecological specialization and systematics.</title>
        <authorList>
            <person name="Melie T."/>
            <person name="Pirro S."/>
            <person name="Miller A.N."/>
            <person name="Quandt A."/>
        </authorList>
    </citation>
    <scope>NUCLEOTIDE SEQUENCE</scope>
    <source>
        <strain evidence="2">CAQ_001_2017</strain>
    </source>
</reference>
<keyword evidence="3" id="KW-1185">Reference proteome</keyword>
<comment type="caution">
    <text evidence="2">The sequence shown here is derived from an EMBL/GenBank/DDBJ whole genome shotgun (WGS) entry which is preliminary data.</text>
</comment>
<sequence length="292" mass="31041">MTDPDEIDDALLRRLNNLKKSSVQLNPHNSSSGNNPEDDIASRFLRLKGGLEDSNASLWPTPATDTATSEDNDETSGNPEDDLTIEELLAELGPESQWTVDDGAETLHAEKLLEEAKKVLGASQESGHLGPDVKISAQDGLGGVGVEAKECTAPSEAEDEEEAARYVAKVLEELSFEKEYGGGIGDGDSAGDSAKDGRDELENAAPPEFPPLPTADPEQARFNESTTTVSVQSLLPSAPTFDPSSSKKKMKSSLPTYTDAEIATWCIICNDDAAVRCLGCDGDLTHWAGYGA</sequence>
<organism evidence="2 3">
    <name type="scientific">Trichoglossum hirsutum</name>
    <dbReference type="NCBI Taxonomy" id="265104"/>
    <lineage>
        <taxon>Eukaryota</taxon>
        <taxon>Fungi</taxon>
        <taxon>Dikarya</taxon>
        <taxon>Ascomycota</taxon>
        <taxon>Pezizomycotina</taxon>
        <taxon>Geoglossomycetes</taxon>
        <taxon>Geoglossales</taxon>
        <taxon>Geoglossaceae</taxon>
        <taxon>Trichoglossum</taxon>
    </lineage>
</organism>
<name>A0A9P8LDF0_9PEZI</name>
<dbReference type="PANTHER" id="PTHR46603:SF1">
    <property type="entry name" value="ABSCISSION_NOCUT CHECKPOINT REGULATOR"/>
    <property type="match status" value="1"/>
</dbReference>